<dbReference type="GO" id="GO:0008330">
    <property type="term" value="F:protein tyrosine/threonine phosphatase activity"/>
    <property type="evidence" value="ECO:0007669"/>
    <property type="project" value="TreeGrafter"/>
</dbReference>
<evidence type="ECO:0000256" key="1">
    <source>
        <dbReference type="ARBA" id="ARBA00008601"/>
    </source>
</evidence>
<proteinExistence type="inferred from homology"/>
<evidence type="ECO:0000256" key="4">
    <source>
        <dbReference type="ARBA" id="ARBA00022912"/>
    </source>
</evidence>
<dbReference type="CDD" id="cd14498">
    <property type="entry name" value="DSP"/>
    <property type="match status" value="1"/>
</dbReference>
<keyword evidence="4" id="KW-0904">Protein phosphatase</keyword>
<dbReference type="OrthoDB" id="10252009at2759"/>
<dbReference type="SMART" id="SM00195">
    <property type="entry name" value="DSPc"/>
    <property type="match status" value="1"/>
</dbReference>
<dbReference type="GO" id="GO:0017017">
    <property type="term" value="F:MAP kinase tyrosine/serine/threonine phosphatase activity"/>
    <property type="evidence" value="ECO:0007669"/>
    <property type="project" value="TreeGrafter"/>
</dbReference>
<dbReference type="AlphaFoldDB" id="A0A8J5XQL9"/>
<organism evidence="7 8">
    <name type="scientific">Diacronema lutheri</name>
    <name type="common">Unicellular marine alga</name>
    <name type="synonym">Monochrysis lutheri</name>
    <dbReference type="NCBI Taxonomy" id="2081491"/>
    <lineage>
        <taxon>Eukaryota</taxon>
        <taxon>Haptista</taxon>
        <taxon>Haptophyta</taxon>
        <taxon>Pavlovophyceae</taxon>
        <taxon>Pavlovales</taxon>
        <taxon>Pavlovaceae</taxon>
        <taxon>Diacronema</taxon>
    </lineage>
</organism>
<accession>A0A8J5XQL9</accession>
<comment type="caution">
    <text evidence="7">The sequence shown here is derived from an EMBL/GenBank/DDBJ whole genome shotgun (WGS) entry which is preliminary data.</text>
</comment>
<reference evidence="7" key="1">
    <citation type="submission" date="2021-05" db="EMBL/GenBank/DDBJ databases">
        <title>The genome of the haptophyte Pavlova lutheri (Diacronema luteri, Pavlovales) - a model for lipid biosynthesis in eukaryotic algae.</title>
        <authorList>
            <person name="Hulatt C.J."/>
            <person name="Posewitz M.C."/>
        </authorList>
    </citation>
    <scope>NUCLEOTIDE SEQUENCE</scope>
    <source>
        <strain evidence="7">NIVA-4/92</strain>
    </source>
</reference>
<dbReference type="InterPro" id="IPR000387">
    <property type="entry name" value="Tyr_Pase_dom"/>
</dbReference>
<dbReference type="InterPro" id="IPR020422">
    <property type="entry name" value="TYR_PHOSPHATASE_DUAL_dom"/>
</dbReference>
<dbReference type="Pfam" id="PF00782">
    <property type="entry name" value="DSPc"/>
    <property type="match status" value="1"/>
</dbReference>
<dbReference type="EMBL" id="JAGTXO010000004">
    <property type="protein sequence ID" value="KAG8468509.1"/>
    <property type="molecule type" value="Genomic_DNA"/>
</dbReference>
<dbReference type="PANTHER" id="PTHR10159:SF519">
    <property type="entry name" value="DUAL SPECIFICITY PROTEIN PHOSPHATASE MPK3"/>
    <property type="match status" value="1"/>
</dbReference>
<evidence type="ECO:0000259" key="5">
    <source>
        <dbReference type="PROSITE" id="PS50054"/>
    </source>
</evidence>
<dbReference type="GO" id="GO:0043409">
    <property type="term" value="P:negative regulation of MAPK cascade"/>
    <property type="evidence" value="ECO:0007669"/>
    <property type="project" value="TreeGrafter"/>
</dbReference>
<evidence type="ECO:0000256" key="2">
    <source>
        <dbReference type="ARBA" id="ARBA00013064"/>
    </source>
</evidence>
<keyword evidence="3" id="KW-0378">Hydrolase</keyword>
<dbReference type="PROSITE" id="PS50056">
    <property type="entry name" value="TYR_PHOSPHATASE_2"/>
    <property type="match status" value="1"/>
</dbReference>
<name>A0A8J5XQL9_DIALT</name>
<dbReference type="OMA" id="RFPIAHW"/>
<sequence>MMSMAKCSACDRPTPLEELASEEMCTACCHKAFGLTGLDADWDKEAERLFARLNVVAADGNTGGKHTDLDVIWQDVGTGARVYIGNRRAATTRKILEPCGINAIVNCQDLASANSFEGRESARAIEYLRLNVQHWPDEVAEEGNERGAGVLDYFSPCFDWIDKSLERGESVLIHCYAGAHRAGTVGVAFLMYAARLRLAEALRLAQRCRPIINPFARLLKLLRMLELALEDARHYAAVSLPIAGGPPPISLSARGAAQAGVVATPADSVSAILPASA</sequence>
<dbReference type="InterPro" id="IPR000340">
    <property type="entry name" value="Dual-sp_phosphatase_cat-dom"/>
</dbReference>
<protein>
    <recommendedName>
        <fullName evidence="2">protein-tyrosine-phosphatase</fullName>
        <ecNumber evidence="2">3.1.3.48</ecNumber>
    </recommendedName>
</protein>
<dbReference type="Proteomes" id="UP000751190">
    <property type="component" value="Unassembled WGS sequence"/>
</dbReference>
<dbReference type="GO" id="GO:0005737">
    <property type="term" value="C:cytoplasm"/>
    <property type="evidence" value="ECO:0007669"/>
    <property type="project" value="TreeGrafter"/>
</dbReference>
<evidence type="ECO:0000259" key="6">
    <source>
        <dbReference type="PROSITE" id="PS50056"/>
    </source>
</evidence>
<dbReference type="SUPFAM" id="SSF52799">
    <property type="entry name" value="(Phosphotyrosine protein) phosphatases II"/>
    <property type="match status" value="1"/>
</dbReference>
<dbReference type="EC" id="3.1.3.48" evidence="2"/>
<feature type="domain" description="Tyrosine-protein phosphatase" evidence="5">
    <location>
        <begin position="74"/>
        <end position="231"/>
    </location>
</feature>
<evidence type="ECO:0000256" key="3">
    <source>
        <dbReference type="ARBA" id="ARBA00022801"/>
    </source>
</evidence>
<dbReference type="InterPro" id="IPR029021">
    <property type="entry name" value="Prot-tyrosine_phosphatase-like"/>
</dbReference>
<evidence type="ECO:0000313" key="7">
    <source>
        <dbReference type="EMBL" id="KAG8468509.1"/>
    </source>
</evidence>
<dbReference type="PANTHER" id="PTHR10159">
    <property type="entry name" value="DUAL SPECIFICITY PROTEIN PHOSPHATASE"/>
    <property type="match status" value="1"/>
</dbReference>
<dbReference type="GO" id="GO:0033550">
    <property type="term" value="F:MAP kinase tyrosine phosphatase activity"/>
    <property type="evidence" value="ECO:0007669"/>
    <property type="project" value="TreeGrafter"/>
</dbReference>
<keyword evidence="8" id="KW-1185">Reference proteome</keyword>
<gene>
    <name evidence="7" type="ORF">KFE25_013592</name>
</gene>
<feature type="domain" description="Tyrosine specific protein phosphatases" evidence="6">
    <location>
        <begin position="152"/>
        <end position="210"/>
    </location>
</feature>
<evidence type="ECO:0000313" key="8">
    <source>
        <dbReference type="Proteomes" id="UP000751190"/>
    </source>
</evidence>
<dbReference type="PROSITE" id="PS50054">
    <property type="entry name" value="TYR_PHOSPHATASE_DUAL"/>
    <property type="match status" value="1"/>
</dbReference>
<comment type="similarity">
    <text evidence="1">Belongs to the protein-tyrosine phosphatase family. Non-receptor class dual specificity subfamily.</text>
</comment>
<dbReference type="Gene3D" id="3.90.190.10">
    <property type="entry name" value="Protein tyrosine phosphatase superfamily"/>
    <property type="match status" value="1"/>
</dbReference>